<evidence type="ECO:0000256" key="6">
    <source>
        <dbReference type="ARBA" id="ARBA00023027"/>
    </source>
</evidence>
<evidence type="ECO:0000256" key="5">
    <source>
        <dbReference type="ARBA" id="ARBA00022857"/>
    </source>
</evidence>
<dbReference type="Pfam" id="PF01513">
    <property type="entry name" value="NAD_kinase"/>
    <property type="match status" value="1"/>
</dbReference>
<dbReference type="GO" id="GO:0006741">
    <property type="term" value="P:NADP+ biosynthetic process"/>
    <property type="evidence" value="ECO:0007669"/>
    <property type="project" value="InterPro"/>
</dbReference>
<dbReference type="GO" id="GO:0019674">
    <property type="term" value="P:NAD+ metabolic process"/>
    <property type="evidence" value="ECO:0007669"/>
    <property type="project" value="InterPro"/>
</dbReference>
<dbReference type="PANTHER" id="PTHR13158:SF5">
    <property type="entry name" value="NAD KINASE 2, MITOCHONDRIAL"/>
    <property type="match status" value="1"/>
</dbReference>
<dbReference type="InterPro" id="IPR017438">
    <property type="entry name" value="ATP-NAD_kinase_N"/>
</dbReference>
<dbReference type="AlphaFoldDB" id="A0A3P7IA83"/>
<organism evidence="8 9">
    <name type="scientific">Strongylus vulgaris</name>
    <name type="common">Blood worm</name>
    <dbReference type="NCBI Taxonomy" id="40348"/>
    <lineage>
        <taxon>Eukaryota</taxon>
        <taxon>Metazoa</taxon>
        <taxon>Ecdysozoa</taxon>
        <taxon>Nematoda</taxon>
        <taxon>Chromadorea</taxon>
        <taxon>Rhabditida</taxon>
        <taxon>Rhabditina</taxon>
        <taxon>Rhabditomorpha</taxon>
        <taxon>Strongyloidea</taxon>
        <taxon>Strongylidae</taxon>
        <taxon>Strongylus</taxon>
    </lineage>
</organism>
<keyword evidence="9" id="KW-1185">Reference proteome</keyword>
<evidence type="ECO:0000256" key="2">
    <source>
        <dbReference type="ARBA" id="ARBA00012120"/>
    </source>
</evidence>
<proteinExistence type="inferred from homology"/>
<sequence>MKQGLATLDKNQQRKRAAGVESRVVQRLDYTEDAVKWADAVLTAGGDGTFLLASSRIRQRDIPVIGINTDPQGSEGYMCLMRKLPMEHFKSALQRLFNGDFSWLFRQRIRIILSGEAQQGIGDSIELNDGQLNQIPATTRWMDAQNTRSPPAPFPSSSQQPSSHQNDFSENLNELKKLKENSPQEKVTVQLPVLALNEVFIGESLSSRVSYYEIQIDNSALVKQKSSGIAVCTGTGSTSWYFNINKLTDQCVSELLRIASERCKVSLPVDSEQVISDICTKFNQQLIFSPDSKRMAFTVRDPIFNATFPPTTPRGFAKRLVVKSRGYDAHLVVDGGVSYRFNDGAEAVLEVYEEDALRTVIFR</sequence>
<dbReference type="Gene3D" id="2.60.200.30">
    <property type="entry name" value="Probable inorganic polyphosphate/atp-NAD kinase, domain 2"/>
    <property type="match status" value="1"/>
</dbReference>
<reference evidence="8 9" key="1">
    <citation type="submission" date="2018-11" db="EMBL/GenBank/DDBJ databases">
        <authorList>
            <consortium name="Pathogen Informatics"/>
        </authorList>
    </citation>
    <scope>NUCLEOTIDE SEQUENCE [LARGE SCALE GENOMIC DNA]</scope>
</reference>
<accession>A0A3P7IA83</accession>
<dbReference type="SUPFAM" id="SSF111331">
    <property type="entry name" value="NAD kinase/diacylglycerol kinase-like"/>
    <property type="match status" value="1"/>
</dbReference>
<evidence type="ECO:0000256" key="1">
    <source>
        <dbReference type="ARBA" id="ARBA00010995"/>
    </source>
</evidence>
<evidence type="ECO:0000313" key="8">
    <source>
        <dbReference type="EMBL" id="VDM66396.1"/>
    </source>
</evidence>
<dbReference type="EMBL" id="UYYB01002731">
    <property type="protein sequence ID" value="VDM66396.1"/>
    <property type="molecule type" value="Genomic_DNA"/>
</dbReference>
<keyword evidence="6" id="KW-0520">NAD</keyword>
<dbReference type="InterPro" id="IPR017437">
    <property type="entry name" value="ATP-NAD_kinase_PpnK-typ_C"/>
</dbReference>
<feature type="region of interest" description="Disordered" evidence="7">
    <location>
        <begin position="144"/>
        <end position="168"/>
    </location>
</feature>
<dbReference type="Gene3D" id="3.40.50.10330">
    <property type="entry name" value="Probable inorganic polyphosphate/atp-NAD kinase, domain 1"/>
    <property type="match status" value="1"/>
</dbReference>
<keyword evidence="5" id="KW-0521">NADP</keyword>
<keyword evidence="3" id="KW-0808">Transferase</keyword>
<gene>
    <name evidence="8" type="ORF">SVUK_LOCUS1394</name>
</gene>
<protein>
    <recommendedName>
        <fullName evidence="2">NAD(+) kinase</fullName>
        <ecNumber evidence="2">2.7.1.23</ecNumber>
    </recommendedName>
</protein>
<evidence type="ECO:0000256" key="4">
    <source>
        <dbReference type="ARBA" id="ARBA00022777"/>
    </source>
</evidence>
<dbReference type="GO" id="GO:0003951">
    <property type="term" value="F:NAD+ kinase activity"/>
    <property type="evidence" value="ECO:0007669"/>
    <property type="project" value="UniProtKB-EC"/>
</dbReference>
<evidence type="ECO:0000313" key="9">
    <source>
        <dbReference type="Proteomes" id="UP000270094"/>
    </source>
</evidence>
<keyword evidence="4" id="KW-0418">Kinase</keyword>
<evidence type="ECO:0000256" key="7">
    <source>
        <dbReference type="SAM" id="MobiDB-lite"/>
    </source>
</evidence>
<dbReference type="EC" id="2.7.1.23" evidence="2"/>
<dbReference type="Proteomes" id="UP000270094">
    <property type="component" value="Unassembled WGS sequence"/>
</dbReference>
<dbReference type="PANTHER" id="PTHR13158">
    <property type="match status" value="1"/>
</dbReference>
<comment type="similarity">
    <text evidence="1">Belongs to the NAD kinase family.</text>
</comment>
<dbReference type="GO" id="GO:0005739">
    <property type="term" value="C:mitochondrion"/>
    <property type="evidence" value="ECO:0007669"/>
    <property type="project" value="TreeGrafter"/>
</dbReference>
<evidence type="ECO:0000256" key="3">
    <source>
        <dbReference type="ARBA" id="ARBA00022679"/>
    </source>
</evidence>
<dbReference type="OrthoDB" id="185618at2759"/>
<name>A0A3P7IA83_STRVU</name>
<dbReference type="InterPro" id="IPR002504">
    <property type="entry name" value="NADK"/>
</dbReference>
<dbReference type="InterPro" id="IPR016064">
    <property type="entry name" value="NAD/diacylglycerol_kinase_sf"/>
</dbReference>